<accession>A0A813CG87</accession>
<feature type="compositionally biased region" description="Basic and acidic residues" evidence="1">
    <location>
        <begin position="87"/>
        <end position="96"/>
    </location>
</feature>
<evidence type="ECO:0000313" key="2">
    <source>
        <dbReference type="EMBL" id="CAE7941370.1"/>
    </source>
</evidence>
<sequence>ATERGDVPDEDSQANADSADLSDLLETGDTETTGPMRPQAQAVTSAAARLTMGGEDETGKKRRKKESKETPLALEDAVEEDGAGKGAAEDLKQLKEDDPDMFEVASKHAELSRSSGKLAMWWQLRVPLAFRDDFDGRNITGAPCLLGRDA</sequence>
<dbReference type="Proteomes" id="UP000601435">
    <property type="component" value="Unassembled WGS sequence"/>
</dbReference>
<feature type="non-terminal residue" evidence="2">
    <location>
        <position position="1"/>
    </location>
</feature>
<evidence type="ECO:0000256" key="1">
    <source>
        <dbReference type="SAM" id="MobiDB-lite"/>
    </source>
</evidence>
<name>A0A813CG87_9DINO</name>
<gene>
    <name evidence="2" type="primary">HIS7</name>
    <name evidence="2" type="ORF">SNEC2469_LOCUS34257</name>
</gene>
<protein>
    <submittedName>
        <fullName evidence="2">HIS7 protein</fullName>
    </submittedName>
</protein>
<feature type="region of interest" description="Disordered" evidence="1">
    <location>
        <begin position="1"/>
        <end position="96"/>
    </location>
</feature>
<organism evidence="2 3">
    <name type="scientific">Symbiodinium necroappetens</name>
    <dbReference type="NCBI Taxonomy" id="1628268"/>
    <lineage>
        <taxon>Eukaryota</taxon>
        <taxon>Sar</taxon>
        <taxon>Alveolata</taxon>
        <taxon>Dinophyceae</taxon>
        <taxon>Suessiales</taxon>
        <taxon>Symbiodiniaceae</taxon>
        <taxon>Symbiodinium</taxon>
    </lineage>
</organism>
<dbReference type="EMBL" id="CAJNJA010093739">
    <property type="protein sequence ID" value="CAE7941370.1"/>
    <property type="molecule type" value="Genomic_DNA"/>
</dbReference>
<proteinExistence type="predicted"/>
<comment type="caution">
    <text evidence="2">The sequence shown here is derived from an EMBL/GenBank/DDBJ whole genome shotgun (WGS) entry which is preliminary data.</text>
</comment>
<reference evidence="2" key="1">
    <citation type="submission" date="2021-02" db="EMBL/GenBank/DDBJ databases">
        <authorList>
            <person name="Dougan E. K."/>
            <person name="Rhodes N."/>
            <person name="Thang M."/>
            <person name="Chan C."/>
        </authorList>
    </citation>
    <scope>NUCLEOTIDE SEQUENCE</scope>
</reference>
<evidence type="ECO:0000313" key="3">
    <source>
        <dbReference type="Proteomes" id="UP000601435"/>
    </source>
</evidence>
<dbReference type="AlphaFoldDB" id="A0A813CG87"/>
<keyword evidence="3" id="KW-1185">Reference proteome</keyword>